<organism evidence="2 3">
    <name type="scientific">Thiocapsa imhoffii</name>
    <dbReference type="NCBI Taxonomy" id="382777"/>
    <lineage>
        <taxon>Bacteria</taxon>
        <taxon>Pseudomonadati</taxon>
        <taxon>Pseudomonadota</taxon>
        <taxon>Gammaproteobacteria</taxon>
        <taxon>Chromatiales</taxon>
        <taxon>Chromatiaceae</taxon>
        <taxon>Thiocapsa</taxon>
    </lineage>
</organism>
<dbReference type="RefSeq" id="WP_200388166.1">
    <property type="nucleotide sequence ID" value="NZ_NRSD01000011.1"/>
</dbReference>
<sequence>MRIVLDTNVSISHLQEIHYRWRPALADPDDDFVLELAVAAGCRYIVTHNLRDFSRSNLWQQFQIWVAAANSVPIARLMVDALR</sequence>
<proteinExistence type="predicted"/>
<accession>A0A9X0WIR6</accession>
<reference evidence="2 3" key="1">
    <citation type="journal article" date="2020" name="Microorganisms">
        <title>Osmotic Adaptation and Compatible Solute Biosynthesis of Phototrophic Bacteria as Revealed from Genome Analyses.</title>
        <authorList>
            <person name="Imhoff J.F."/>
            <person name="Rahn T."/>
            <person name="Kunzel S."/>
            <person name="Keller A."/>
            <person name="Neulinger S.C."/>
        </authorList>
    </citation>
    <scope>NUCLEOTIDE SEQUENCE [LARGE SCALE GENOMIC DNA]</scope>
    <source>
        <strain evidence="2 3">DSM 21303</strain>
    </source>
</reference>
<name>A0A9X0WIR6_9GAMM</name>
<comment type="caution">
    <text evidence="2">The sequence shown here is derived from an EMBL/GenBank/DDBJ whole genome shotgun (WGS) entry which is preliminary data.</text>
</comment>
<feature type="domain" description="PIN" evidence="1">
    <location>
        <begin position="16"/>
        <end position="50"/>
    </location>
</feature>
<dbReference type="EMBL" id="NRSD01000011">
    <property type="protein sequence ID" value="MBK1645250.1"/>
    <property type="molecule type" value="Genomic_DNA"/>
</dbReference>
<evidence type="ECO:0000313" key="3">
    <source>
        <dbReference type="Proteomes" id="UP001138802"/>
    </source>
</evidence>
<dbReference type="InterPro" id="IPR002716">
    <property type="entry name" value="PIN_dom"/>
</dbReference>
<dbReference type="Proteomes" id="UP001138802">
    <property type="component" value="Unassembled WGS sequence"/>
</dbReference>
<keyword evidence="3" id="KW-1185">Reference proteome</keyword>
<dbReference type="PANTHER" id="PTHR34610">
    <property type="entry name" value="SSL7007 PROTEIN"/>
    <property type="match status" value="1"/>
</dbReference>
<evidence type="ECO:0000259" key="1">
    <source>
        <dbReference type="Pfam" id="PF13470"/>
    </source>
</evidence>
<dbReference type="PANTHER" id="PTHR34610:SF3">
    <property type="entry name" value="SSL7007 PROTEIN"/>
    <property type="match status" value="1"/>
</dbReference>
<gene>
    <name evidence="2" type="ORF">CKO25_11470</name>
</gene>
<dbReference type="Pfam" id="PF13470">
    <property type="entry name" value="PIN_3"/>
    <property type="match status" value="1"/>
</dbReference>
<dbReference type="AlphaFoldDB" id="A0A9X0WIR6"/>
<protein>
    <recommendedName>
        <fullName evidence="1">PIN domain-containing protein</fullName>
    </recommendedName>
</protein>
<evidence type="ECO:0000313" key="2">
    <source>
        <dbReference type="EMBL" id="MBK1645250.1"/>
    </source>
</evidence>
<dbReference type="InterPro" id="IPR002850">
    <property type="entry name" value="PIN_toxin-like"/>
</dbReference>